<feature type="compositionally biased region" description="Low complexity" evidence="1">
    <location>
        <begin position="36"/>
        <end position="54"/>
    </location>
</feature>
<accession>A0AAV4QAG6</accession>
<feature type="compositionally biased region" description="Low complexity" evidence="1">
    <location>
        <begin position="65"/>
        <end position="80"/>
    </location>
</feature>
<proteinExistence type="predicted"/>
<name>A0AAV4QAG6_9ARAC</name>
<dbReference type="EMBL" id="BPLQ01004198">
    <property type="protein sequence ID" value="GIY06307.1"/>
    <property type="molecule type" value="Genomic_DNA"/>
</dbReference>
<organism evidence="2 3">
    <name type="scientific">Caerostris darwini</name>
    <dbReference type="NCBI Taxonomy" id="1538125"/>
    <lineage>
        <taxon>Eukaryota</taxon>
        <taxon>Metazoa</taxon>
        <taxon>Ecdysozoa</taxon>
        <taxon>Arthropoda</taxon>
        <taxon>Chelicerata</taxon>
        <taxon>Arachnida</taxon>
        <taxon>Araneae</taxon>
        <taxon>Araneomorphae</taxon>
        <taxon>Entelegynae</taxon>
        <taxon>Araneoidea</taxon>
        <taxon>Araneidae</taxon>
        <taxon>Caerostris</taxon>
    </lineage>
</organism>
<evidence type="ECO:0000313" key="2">
    <source>
        <dbReference type="EMBL" id="GIY06307.1"/>
    </source>
</evidence>
<comment type="caution">
    <text evidence="2">The sequence shown here is derived from an EMBL/GenBank/DDBJ whole genome shotgun (WGS) entry which is preliminary data.</text>
</comment>
<dbReference type="Proteomes" id="UP001054837">
    <property type="component" value="Unassembled WGS sequence"/>
</dbReference>
<gene>
    <name evidence="2" type="ORF">CDAR_568981</name>
</gene>
<reference evidence="2 3" key="1">
    <citation type="submission" date="2021-06" db="EMBL/GenBank/DDBJ databases">
        <title>Caerostris darwini draft genome.</title>
        <authorList>
            <person name="Kono N."/>
            <person name="Arakawa K."/>
        </authorList>
    </citation>
    <scope>NUCLEOTIDE SEQUENCE [LARGE SCALE GENOMIC DNA]</scope>
</reference>
<dbReference type="AlphaFoldDB" id="A0AAV4QAG6"/>
<feature type="compositionally biased region" description="Low complexity" evidence="1">
    <location>
        <begin position="147"/>
        <end position="188"/>
    </location>
</feature>
<keyword evidence="3" id="KW-1185">Reference proteome</keyword>
<protein>
    <submittedName>
        <fullName evidence="2">Uncharacterized protein</fullName>
    </submittedName>
</protein>
<evidence type="ECO:0000256" key="1">
    <source>
        <dbReference type="SAM" id="MobiDB-lite"/>
    </source>
</evidence>
<sequence>METDDSKKEKKETKSQTNTADKKEEEQKASSPTSYQQAQGTIPTPQPQIFPQGIYHMPQQPNMWPQGTYQMQQQPQGNLQMVRPQILPQGTNQMPHQPKILPNHDSKRRFSQGQPFLVKDNKDSMPKQEPPQTDTIQEKHKQNNDFSRSSPTPDQQPQQNQTESSQVPQPQQIQGPGQTPQPQQYYNPQYIPSFSYAYSGKNYPPPLPYNQVVYVQAVDPSQLNSSPIRPGRENKNSSSLPEYTGFTDVEVRKAFVRKVLIRLRRYHGKLKPKHDRKISDFFKHAAETAPRLVS</sequence>
<feature type="compositionally biased region" description="Basic and acidic residues" evidence="1">
    <location>
        <begin position="1"/>
        <end position="28"/>
    </location>
</feature>
<feature type="region of interest" description="Disordered" evidence="1">
    <location>
        <begin position="1"/>
        <end position="188"/>
    </location>
</feature>
<evidence type="ECO:0000313" key="3">
    <source>
        <dbReference type="Proteomes" id="UP001054837"/>
    </source>
</evidence>